<dbReference type="EMBL" id="BAABCM010000007">
    <property type="protein sequence ID" value="GAA3826702.1"/>
    <property type="molecule type" value="Genomic_DNA"/>
</dbReference>
<reference evidence="3" key="1">
    <citation type="journal article" date="2019" name="Int. J. Syst. Evol. Microbiol.">
        <title>The Global Catalogue of Microorganisms (GCM) 10K type strain sequencing project: providing services to taxonomists for standard genome sequencing and annotation.</title>
        <authorList>
            <consortium name="The Broad Institute Genomics Platform"/>
            <consortium name="The Broad Institute Genome Sequencing Center for Infectious Disease"/>
            <person name="Wu L."/>
            <person name="Ma J."/>
        </authorList>
    </citation>
    <scope>NUCLEOTIDE SEQUENCE [LARGE SCALE GENOMIC DNA]</scope>
    <source>
        <strain evidence="3">JCM 17017</strain>
    </source>
</reference>
<gene>
    <name evidence="2" type="ORF">GCM10022380_51720</name>
</gene>
<evidence type="ECO:0000256" key="1">
    <source>
        <dbReference type="SAM" id="MobiDB-lite"/>
    </source>
</evidence>
<sequence>MSGAGNQEAQIDHRGCDPPRDYYGASWRSRLKPHRRSDRCSPALSQLDDNDRLSLYFRWVPLPIIKILTNHPSLD</sequence>
<comment type="caution">
    <text evidence="2">The sequence shown here is derived from an EMBL/GenBank/DDBJ whole genome shotgun (WGS) entry which is preliminary data.</text>
</comment>
<organism evidence="2 3">
    <name type="scientific">Amycolatopsis tucumanensis</name>
    <dbReference type="NCBI Taxonomy" id="401106"/>
    <lineage>
        <taxon>Bacteria</taxon>
        <taxon>Bacillati</taxon>
        <taxon>Actinomycetota</taxon>
        <taxon>Actinomycetes</taxon>
        <taxon>Pseudonocardiales</taxon>
        <taxon>Pseudonocardiaceae</taxon>
        <taxon>Amycolatopsis</taxon>
    </lineage>
</organism>
<feature type="compositionally biased region" description="Basic and acidic residues" evidence="1">
    <location>
        <begin position="10"/>
        <end position="20"/>
    </location>
</feature>
<feature type="region of interest" description="Disordered" evidence="1">
    <location>
        <begin position="1"/>
        <end position="22"/>
    </location>
</feature>
<name>A0ABP7ITR2_9PSEU</name>
<dbReference type="Proteomes" id="UP001501624">
    <property type="component" value="Unassembled WGS sequence"/>
</dbReference>
<evidence type="ECO:0000313" key="2">
    <source>
        <dbReference type="EMBL" id="GAA3826702.1"/>
    </source>
</evidence>
<accession>A0ABP7ITR2</accession>
<proteinExistence type="predicted"/>
<protein>
    <submittedName>
        <fullName evidence="2">Uncharacterized protein</fullName>
    </submittedName>
</protein>
<keyword evidence="3" id="KW-1185">Reference proteome</keyword>
<evidence type="ECO:0000313" key="3">
    <source>
        <dbReference type="Proteomes" id="UP001501624"/>
    </source>
</evidence>